<gene>
    <name evidence="1" type="ORF">GII30_01140</name>
</gene>
<sequence>MTRPLVLVPVADAAYDGAGASILGIGRRVKSMAIAQSSLIGGGFQVRVTSVVTVAQPDLTVVVHE</sequence>
<evidence type="ECO:0000313" key="1">
    <source>
        <dbReference type="EMBL" id="QHN37972.1"/>
    </source>
</evidence>
<accession>A0A857KSY8</accession>
<protein>
    <submittedName>
        <fullName evidence="1">Uncharacterized protein</fullName>
    </submittedName>
</protein>
<dbReference type="EMBL" id="CP045810">
    <property type="protein sequence ID" value="QHN37972.1"/>
    <property type="molecule type" value="Genomic_DNA"/>
</dbReference>
<name>A0A857KSY8_9ACTN</name>
<reference evidence="1" key="1">
    <citation type="journal article" date="2021" name="Nat. Microbiol.">
        <title>Cocultivation of an ultrasmall environmental parasitic bacterium with lytic ability against bacteria associated with wastewater foams.</title>
        <authorList>
            <person name="Batinovic S."/>
            <person name="Rose J.J.A."/>
            <person name="Ratcliffe J."/>
            <person name="Seviour R.J."/>
            <person name="Petrovski S."/>
        </authorList>
    </citation>
    <scope>NUCLEOTIDE SEQUENCE</scope>
    <source>
        <strain evidence="1">CON44</strain>
    </source>
</reference>
<dbReference type="RefSeq" id="WP_040515874.1">
    <property type="nucleotide sequence ID" value="NZ_CP045804.1"/>
</dbReference>
<dbReference type="AlphaFoldDB" id="A0A857KSY8"/>
<proteinExistence type="predicted"/>
<organism evidence="1">
    <name type="scientific">Gordonia amarae</name>
    <dbReference type="NCBI Taxonomy" id="36821"/>
    <lineage>
        <taxon>Bacteria</taxon>
        <taxon>Bacillati</taxon>
        <taxon>Actinomycetota</taxon>
        <taxon>Actinomycetes</taxon>
        <taxon>Mycobacteriales</taxon>
        <taxon>Gordoniaceae</taxon>
        <taxon>Gordonia</taxon>
    </lineage>
</organism>